<dbReference type="InterPro" id="IPR019546">
    <property type="entry name" value="TAT_signal_bac_arc"/>
</dbReference>
<dbReference type="PANTHER" id="PTHR11709">
    <property type="entry name" value="MULTI-COPPER OXIDASE"/>
    <property type="match status" value="1"/>
</dbReference>
<dbReference type="NCBIfam" id="TIGR01409">
    <property type="entry name" value="TAT_signal_seq"/>
    <property type="match status" value="1"/>
</dbReference>
<protein>
    <submittedName>
        <fullName evidence="4">Copper oxidase</fullName>
    </submittedName>
</protein>
<dbReference type="InterPro" id="IPR002355">
    <property type="entry name" value="Cu_oxidase_Cu_BS"/>
</dbReference>
<evidence type="ECO:0000259" key="2">
    <source>
        <dbReference type="Pfam" id="PF07731"/>
    </source>
</evidence>
<dbReference type="AlphaFoldDB" id="A0A099MSL3"/>
<evidence type="ECO:0000259" key="1">
    <source>
        <dbReference type="Pfam" id="PF00394"/>
    </source>
</evidence>
<dbReference type="InterPro" id="IPR011707">
    <property type="entry name" value="Cu-oxidase-like_N"/>
</dbReference>
<proteinExistence type="predicted"/>
<dbReference type="InterPro" id="IPR034279">
    <property type="entry name" value="CuRO_3_CopA"/>
</dbReference>
<evidence type="ECO:0000259" key="3">
    <source>
        <dbReference type="Pfam" id="PF07732"/>
    </source>
</evidence>
<dbReference type="Gene3D" id="2.60.40.420">
    <property type="entry name" value="Cupredoxins - blue copper proteins"/>
    <property type="match status" value="3"/>
</dbReference>
<dbReference type="SUPFAM" id="SSF49503">
    <property type="entry name" value="Cupredoxins"/>
    <property type="match status" value="3"/>
</dbReference>
<dbReference type="CDD" id="cd13848">
    <property type="entry name" value="CuRO_1_CopA"/>
    <property type="match status" value="1"/>
</dbReference>
<dbReference type="EMBL" id="NTME01000024">
    <property type="protein sequence ID" value="PBJ93703.1"/>
    <property type="molecule type" value="Genomic_DNA"/>
</dbReference>
<feature type="domain" description="Plastocyanin-like" evidence="1">
    <location>
        <begin position="172"/>
        <end position="345"/>
    </location>
</feature>
<dbReference type="InterPro" id="IPR034282">
    <property type="entry name" value="CuRO_2_CopA"/>
</dbReference>
<dbReference type="CDD" id="cd13874">
    <property type="entry name" value="CuRO_2_CopA"/>
    <property type="match status" value="1"/>
</dbReference>
<reference evidence="4 5" key="1">
    <citation type="submission" date="2017-09" db="EMBL/GenBank/DDBJ databases">
        <authorList>
            <person name="Ehlers B."/>
            <person name="Leendertz F.H."/>
        </authorList>
    </citation>
    <scope>NUCLEOTIDE SEQUENCE [LARGE SCALE GENOMIC DNA]</scope>
    <source>
        <strain evidence="4 5">DJ-1</strain>
    </source>
</reference>
<gene>
    <name evidence="4" type="ORF">CMV24_20770</name>
</gene>
<organism evidence="4 5">
    <name type="scientific">Pseudomonas plecoglossicida</name>
    <dbReference type="NCBI Taxonomy" id="70775"/>
    <lineage>
        <taxon>Bacteria</taxon>
        <taxon>Pseudomonadati</taxon>
        <taxon>Pseudomonadota</taxon>
        <taxon>Gammaproteobacteria</taxon>
        <taxon>Pseudomonadales</taxon>
        <taxon>Pseudomonadaceae</taxon>
        <taxon>Pseudomonas</taxon>
    </lineage>
</organism>
<accession>A0A099MSL3</accession>
<dbReference type="KEGG" id="ppj:RK21_04477"/>
<dbReference type="Proteomes" id="UP000218102">
    <property type="component" value="Unassembled WGS sequence"/>
</dbReference>
<dbReference type="Pfam" id="PF00394">
    <property type="entry name" value="Cu-oxidase"/>
    <property type="match status" value="1"/>
</dbReference>
<feature type="domain" description="Plastocyanin-like" evidence="2">
    <location>
        <begin position="477"/>
        <end position="593"/>
    </location>
</feature>
<dbReference type="GO" id="GO:0005507">
    <property type="term" value="F:copper ion binding"/>
    <property type="evidence" value="ECO:0007669"/>
    <property type="project" value="InterPro"/>
</dbReference>
<dbReference type="RefSeq" id="WP_013970689.1">
    <property type="nucleotide sequence ID" value="NZ_CP010359.1"/>
</dbReference>
<dbReference type="InterPro" id="IPR006311">
    <property type="entry name" value="TAT_signal"/>
</dbReference>
<dbReference type="InterPro" id="IPR033138">
    <property type="entry name" value="Cu_oxidase_CS"/>
</dbReference>
<evidence type="ECO:0000313" key="5">
    <source>
        <dbReference type="Proteomes" id="UP000218102"/>
    </source>
</evidence>
<comment type="caution">
    <text evidence="4">The sequence shown here is derived from an EMBL/GenBank/DDBJ whole genome shotgun (WGS) entry which is preliminary data.</text>
</comment>
<dbReference type="InterPro" id="IPR008972">
    <property type="entry name" value="Cupredoxin"/>
</dbReference>
<evidence type="ECO:0000313" key="4">
    <source>
        <dbReference type="EMBL" id="PBJ93703.1"/>
    </source>
</evidence>
<sequence length="594" mass="65986">MQSKTTRRSFVKGLAATGLLGGLGMWRAPVWAVTSPGQPSVLSGTDFDLYIGELPVNITGAARTAMAINGSIPGPILRWREGDTVTLRVRNRLQQDTSIHWHGIILPANMDGVPGLSFHGIAPDGMYEYKFKVQQNGTYWYHSHSGFQEQVGVYGALVIDAKEPEPFTYDRDYVVMLSDWTDEDPARVLSKLKKQSDYYNYHKRTVGDFVNDVSEMGWSAAVADRKMWAEMKMSPTDLADVSGYTYTYLMNGQAPDGNWTGVFKPGEKIRLRFINGSAMTYFDVRIPGLKMTVVAADGQHVKPVAVDEFRIAVAETYDVIVEPESEQAYTIFAQSMDRTGYSRGTLAVREGLQAPVPAVDPRPTISMSDMGMDHGGMGGMDHGSMAGMDDGDMAGMDHGSMDHGSMAGMDHGEMAGTSAPMQSHPESETNNPLVDMQTMTPTPKLGDPGIGLRDNGRRVLTYADLRSTFPDPDGRAPGRTIELHLTGHMEKFAWSFDGIKFSDAEPLRLKYGERLRITLVNDTMMTHPIHLHGMWSDLEDENGNFMVRKHTIDMPPGSKRSYRVTADALGRWAYHCHLLFHMEMGMFREVRVDE</sequence>
<dbReference type="PROSITE" id="PS51318">
    <property type="entry name" value="TAT"/>
    <property type="match status" value="1"/>
</dbReference>
<dbReference type="InterPro" id="IPR001117">
    <property type="entry name" value="Cu-oxidase_2nd"/>
</dbReference>
<dbReference type="InterPro" id="IPR034284">
    <property type="entry name" value="CuRO_1_CopA"/>
</dbReference>
<dbReference type="PANTHER" id="PTHR11709:SF394">
    <property type="entry name" value="FI03373P-RELATED"/>
    <property type="match status" value="1"/>
</dbReference>
<dbReference type="PROSITE" id="PS00080">
    <property type="entry name" value="MULTICOPPER_OXIDASE2"/>
    <property type="match status" value="1"/>
</dbReference>
<dbReference type="InterPro" id="IPR045087">
    <property type="entry name" value="Cu-oxidase_fam"/>
</dbReference>
<dbReference type="PROSITE" id="PS00079">
    <property type="entry name" value="MULTICOPPER_OXIDASE1"/>
    <property type="match status" value="1"/>
</dbReference>
<dbReference type="InterPro" id="IPR011706">
    <property type="entry name" value="Cu-oxidase_C"/>
</dbReference>
<dbReference type="InterPro" id="IPR006376">
    <property type="entry name" value="Cu-R_CopA"/>
</dbReference>
<name>A0A099MSL3_PSEDL</name>
<dbReference type="CDD" id="cd13896">
    <property type="entry name" value="CuRO_3_CopA"/>
    <property type="match status" value="1"/>
</dbReference>
<dbReference type="GO" id="GO:0016491">
    <property type="term" value="F:oxidoreductase activity"/>
    <property type="evidence" value="ECO:0007669"/>
    <property type="project" value="InterPro"/>
</dbReference>
<dbReference type="Pfam" id="PF07732">
    <property type="entry name" value="Cu-oxidase_3"/>
    <property type="match status" value="1"/>
</dbReference>
<dbReference type="GO" id="GO:0042597">
    <property type="term" value="C:periplasmic space"/>
    <property type="evidence" value="ECO:0007669"/>
    <property type="project" value="InterPro"/>
</dbReference>
<dbReference type="NCBIfam" id="TIGR01480">
    <property type="entry name" value="copper_res_A"/>
    <property type="match status" value="1"/>
</dbReference>
<feature type="domain" description="Plastocyanin-like" evidence="3">
    <location>
        <begin position="56"/>
        <end position="163"/>
    </location>
</feature>
<dbReference type="Pfam" id="PF07731">
    <property type="entry name" value="Cu-oxidase_2"/>
    <property type="match status" value="1"/>
</dbReference>